<sequence>MIIENQEAFKTWLTTVLEPLCNADPEALAKYVFALVKKDKPIPELRAGMIDQLDVFLQHETKKFVDLLFQTLETHSYSLPTSCVTTSTTTEVASTTVAGSPVVTSTVGKQAETFQPQQNQPTTVTETVTTTALPVQPTASHSTGSLGPVINSSQTNGSISTTLPTQTLHKRETESARTSHRKSDSDKDDKGRTGSRRHRSSQSPPRIRSRSRSWDRSRRSRSRERDRERDRERQRERDRSRAWRNKSPPPRRYERDRRRSWSRSNSPVGVSRTRSAATSRSRSRSPRYNHRGRVYRNRSPPTRLSMSRSRSRSNERSREKKESLSGAATPTQDSNHGDVDMRLTTTSQSIQSVVSAGGNKANSDQAATGPTLLSSIFHTKRRCRDFDEKGYCMRGDLCPYDHGNDPVVLEDVALSRVLSFGPNAPPPHALPPPASGTTGLSTANSAPGQVPSDGSEGLVPSEHTALTGIPPTALGVDPPAHQLPHHMPPHHIRGPHPTNMEYNPDAPSMEPRMIWGRPPFRGGPPGMRGGIMRGVVGRPMPYNPQPQRELINVPVTDQIQNYSGYNKRPRQSDTNSYSLQGESKESPPVKKKTTFDFNRLGPRHKNPNNCSLELKKVPRGLNNITHLNNHFAKFGKIVNIQVSFEGDSEAALVTFSSHAEANAAYRSTEAVLNNRFIKVFWHNSANNNELQGKQENVPPPRPSVKERLGVPNPVQNTKVLNTLQPKATLSQQQEPVEKVIMSGNNLTKTVYIPTALKKSETSPPASVPPVISTPPVQENNKAIAAVIKKSQEMLAAKETLKKKQEEKRKEALKLTADLRKRKQELLDKQLSQQKKLIERLEKGGVSGDQRESLMSTIKTLQESIEKIRKDLSVSVSQSGASPMSAIKPGSLAKKSKEEAQREILDAELDLFTKQQEGGDTSELQRKVAELKMEAHSLGLLPGSSTHPRTTRGALHLHRGASRGLSRMPRGTTFRGRGRGFAHVSVDHRPTKVLVSGYEDDEKTEVLAHFAQYGEIVDYVADDSTPSIILNYKSRKEAELAMVKGRTFQDRLLSVTWCNPQSNRNVRGGHSLMSTVHVHHGMSHRSVIMVGSNRDGSEELMEEGEEVLVDEDEELGIAELSEDVLLQDDEEEEEDGDEDRSWRR</sequence>
<evidence type="ECO:0000313" key="12">
    <source>
        <dbReference type="Proteomes" id="UP001378592"/>
    </source>
</evidence>
<dbReference type="InterPro" id="IPR012677">
    <property type="entry name" value="Nucleotide-bd_a/b_plait_sf"/>
</dbReference>
<dbReference type="SUPFAM" id="SSF54928">
    <property type="entry name" value="RNA-binding domain, RBD"/>
    <property type="match status" value="2"/>
</dbReference>
<feature type="compositionally biased region" description="Low complexity" evidence="9">
    <location>
        <begin position="298"/>
        <end position="308"/>
    </location>
</feature>
<evidence type="ECO:0000256" key="3">
    <source>
        <dbReference type="ARBA" id="ARBA00022833"/>
    </source>
</evidence>
<dbReference type="Proteomes" id="UP001378592">
    <property type="component" value="Unassembled WGS sequence"/>
</dbReference>
<feature type="compositionally biased region" description="Low complexity" evidence="9">
    <location>
        <begin position="262"/>
        <end position="280"/>
    </location>
</feature>
<comment type="function">
    <text evidence="6">May be involved in the turnover of nuclear polyadenylated (pA+) RNA.</text>
</comment>
<feature type="compositionally biased region" description="Basic and acidic residues" evidence="9">
    <location>
        <begin position="312"/>
        <end position="323"/>
    </location>
</feature>
<evidence type="ECO:0000256" key="8">
    <source>
        <dbReference type="SAM" id="Coils"/>
    </source>
</evidence>
<gene>
    <name evidence="11" type="ORF">R5R35_008321</name>
</gene>
<feature type="compositionally biased region" description="Pro residues" evidence="9">
    <location>
        <begin position="423"/>
        <end position="434"/>
    </location>
</feature>
<dbReference type="Pfam" id="PF01480">
    <property type="entry name" value="PWI"/>
    <property type="match status" value="1"/>
</dbReference>
<evidence type="ECO:0000256" key="7">
    <source>
        <dbReference type="PROSITE-ProRule" id="PRU00723"/>
    </source>
</evidence>
<dbReference type="AlphaFoldDB" id="A0AAN9VX41"/>
<feature type="compositionally biased region" description="Polar residues" evidence="9">
    <location>
        <begin position="572"/>
        <end position="581"/>
    </location>
</feature>
<evidence type="ECO:0000256" key="2">
    <source>
        <dbReference type="ARBA" id="ARBA00022771"/>
    </source>
</evidence>
<feature type="region of interest" description="Disordered" evidence="9">
    <location>
        <begin position="553"/>
        <end position="607"/>
    </location>
</feature>
<keyword evidence="3 7" id="KW-0862">Zinc</keyword>
<feature type="compositionally biased region" description="Polar residues" evidence="9">
    <location>
        <begin position="435"/>
        <end position="447"/>
    </location>
</feature>
<keyword evidence="5 8" id="KW-0175">Coiled coil</keyword>
<dbReference type="InterPro" id="IPR045137">
    <property type="entry name" value="RBM26/27"/>
</dbReference>
<feature type="domain" description="C3H1-type" evidence="10">
    <location>
        <begin position="377"/>
        <end position="405"/>
    </location>
</feature>
<feature type="compositionally biased region" description="Polar residues" evidence="9">
    <location>
        <begin position="137"/>
        <end position="167"/>
    </location>
</feature>
<dbReference type="PANTHER" id="PTHR14398">
    <property type="entry name" value="RNA RECOGNITION RRM/RNP DOMAIN"/>
    <property type="match status" value="1"/>
</dbReference>
<dbReference type="Pfam" id="PF14605">
    <property type="entry name" value="Nup35_RRM_2"/>
    <property type="match status" value="1"/>
</dbReference>
<proteinExistence type="predicted"/>
<keyword evidence="1 7" id="KW-0479">Metal-binding</keyword>
<dbReference type="GO" id="GO:0008270">
    <property type="term" value="F:zinc ion binding"/>
    <property type="evidence" value="ECO:0007669"/>
    <property type="project" value="UniProtKB-KW"/>
</dbReference>
<feature type="region of interest" description="Disordered" evidence="9">
    <location>
        <begin position="1119"/>
        <end position="1143"/>
    </location>
</feature>
<dbReference type="FunFam" id="3.30.70.330:FF:000330">
    <property type="entry name" value="RNA-binding motif protein 26"/>
    <property type="match status" value="1"/>
</dbReference>
<reference evidence="11 12" key="1">
    <citation type="submission" date="2024-03" db="EMBL/GenBank/DDBJ databases">
        <title>The genome assembly and annotation of the cricket Gryllus longicercus Weissman &amp; Gray.</title>
        <authorList>
            <person name="Szrajer S."/>
            <person name="Gray D."/>
            <person name="Ylla G."/>
        </authorList>
    </citation>
    <scope>NUCLEOTIDE SEQUENCE [LARGE SCALE GENOMIC DNA]</scope>
    <source>
        <strain evidence="11">DAG 2021-001</strain>
        <tissue evidence="11">Whole body minus gut</tissue>
    </source>
</reference>
<dbReference type="InterPro" id="IPR000504">
    <property type="entry name" value="RRM_dom"/>
</dbReference>
<dbReference type="SMART" id="SM00360">
    <property type="entry name" value="RRM"/>
    <property type="match status" value="2"/>
</dbReference>
<organism evidence="11 12">
    <name type="scientific">Gryllus longicercus</name>
    <dbReference type="NCBI Taxonomy" id="2509291"/>
    <lineage>
        <taxon>Eukaryota</taxon>
        <taxon>Metazoa</taxon>
        <taxon>Ecdysozoa</taxon>
        <taxon>Arthropoda</taxon>
        <taxon>Hexapoda</taxon>
        <taxon>Insecta</taxon>
        <taxon>Pterygota</taxon>
        <taxon>Neoptera</taxon>
        <taxon>Polyneoptera</taxon>
        <taxon>Orthoptera</taxon>
        <taxon>Ensifera</taxon>
        <taxon>Gryllidea</taxon>
        <taxon>Grylloidea</taxon>
        <taxon>Gryllidae</taxon>
        <taxon>Gryllinae</taxon>
        <taxon>Gryllus</taxon>
    </lineage>
</organism>
<dbReference type="SMART" id="SM00356">
    <property type="entry name" value="ZnF_C3H1"/>
    <property type="match status" value="1"/>
</dbReference>
<evidence type="ECO:0000256" key="6">
    <source>
        <dbReference type="ARBA" id="ARBA00043866"/>
    </source>
</evidence>
<accession>A0AAN9VX41</accession>
<feature type="zinc finger region" description="C3H1-type" evidence="7">
    <location>
        <begin position="377"/>
        <end position="405"/>
    </location>
</feature>
<comment type="caution">
    <text evidence="11">The sequence shown here is derived from an EMBL/GenBank/DDBJ whole genome shotgun (WGS) entry which is preliminary data.</text>
</comment>
<evidence type="ECO:0000256" key="9">
    <source>
        <dbReference type="SAM" id="MobiDB-lite"/>
    </source>
</evidence>
<dbReference type="InterPro" id="IPR002483">
    <property type="entry name" value="PWI_dom"/>
</dbReference>
<dbReference type="CDD" id="cd12257">
    <property type="entry name" value="RRM1_RBM26_like"/>
    <property type="match status" value="1"/>
</dbReference>
<evidence type="ECO:0000256" key="1">
    <source>
        <dbReference type="ARBA" id="ARBA00022723"/>
    </source>
</evidence>
<evidence type="ECO:0000256" key="5">
    <source>
        <dbReference type="ARBA" id="ARBA00023054"/>
    </source>
</evidence>
<feature type="compositionally biased region" description="Basic and acidic residues" evidence="9">
    <location>
        <begin position="212"/>
        <end position="241"/>
    </location>
</feature>
<dbReference type="InterPro" id="IPR000571">
    <property type="entry name" value="Znf_CCCH"/>
</dbReference>
<protein>
    <recommendedName>
        <fullName evidence="10">C3H1-type domain-containing protein</fullName>
    </recommendedName>
</protein>
<evidence type="ECO:0000256" key="4">
    <source>
        <dbReference type="ARBA" id="ARBA00022884"/>
    </source>
</evidence>
<feature type="compositionally biased region" description="Basic and acidic residues" evidence="9">
    <location>
        <begin position="169"/>
        <end position="192"/>
    </location>
</feature>
<dbReference type="InterPro" id="IPR035979">
    <property type="entry name" value="RBD_domain_sf"/>
</dbReference>
<dbReference type="Gene3D" id="3.30.70.330">
    <property type="match status" value="2"/>
</dbReference>
<keyword evidence="2 7" id="KW-0863">Zinc-finger</keyword>
<dbReference type="Pfam" id="PF00642">
    <property type="entry name" value="zf-CCCH"/>
    <property type="match status" value="1"/>
</dbReference>
<dbReference type="EMBL" id="JAZDUA010000069">
    <property type="protein sequence ID" value="KAK7869795.1"/>
    <property type="molecule type" value="Genomic_DNA"/>
</dbReference>
<dbReference type="PROSITE" id="PS50103">
    <property type="entry name" value="ZF_C3H1"/>
    <property type="match status" value="1"/>
</dbReference>
<dbReference type="PANTHER" id="PTHR14398:SF0">
    <property type="entry name" value="ZINC FINGER PROTEIN SWM"/>
    <property type="match status" value="1"/>
</dbReference>
<feature type="compositionally biased region" description="Basic residues" evidence="9">
    <location>
        <begin position="281"/>
        <end position="296"/>
    </location>
</feature>
<feature type="compositionally biased region" description="Acidic residues" evidence="9">
    <location>
        <begin position="1119"/>
        <end position="1137"/>
    </location>
</feature>
<feature type="compositionally biased region" description="Polar residues" evidence="9">
    <location>
        <begin position="555"/>
        <end position="564"/>
    </location>
</feature>
<keyword evidence="12" id="KW-1185">Reference proteome</keyword>
<evidence type="ECO:0000259" key="10">
    <source>
        <dbReference type="PROSITE" id="PS50103"/>
    </source>
</evidence>
<feature type="region of interest" description="Disordered" evidence="9">
    <location>
        <begin position="135"/>
        <end position="340"/>
    </location>
</feature>
<feature type="coiled-coil region" evidence="8">
    <location>
        <begin position="786"/>
        <end position="870"/>
    </location>
</feature>
<keyword evidence="4" id="KW-0694">RNA-binding</keyword>
<name>A0AAN9VX41_9ORTH</name>
<feature type="compositionally biased region" description="Basic residues" evidence="9">
    <location>
        <begin position="483"/>
        <end position="494"/>
    </location>
</feature>
<dbReference type="GO" id="GO:0003723">
    <property type="term" value="F:RNA binding"/>
    <property type="evidence" value="ECO:0007669"/>
    <property type="project" value="UniProtKB-KW"/>
</dbReference>
<dbReference type="GO" id="GO:0005634">
    <property type="term" value="C:nucleus"/>
    <property type="evidence" value="ECO:0007669"/>
    <property type="project" value="TreeGrafter"/>
</dbReference>
<feature type="region of interest" description="Disordered" evidence="9">
    <location>
        <begin position="423"/>
        <end position="497"/>
    </location>
</feature>
<evidence type="ECO:0000313" key="11">
    <source>
        <dbReference type="EMBL" id="KAK7869795.1"/>
    </source>
</evidence>